<sequence>MKNYLTMISAGLLLSAFSCQQKESTTKADILDGTYRLVGSETVKGTDTIRTTIDPAKTEMIKMFNDSHFAFLNHDKSKGKDSLKSFSSGAGTYQLKGKEYTENLEYCSYREWEGRQFHFTLEKRTDTLIQTGEEDIPELGIKQKIKEVYVKVK</sequence>
<reference evidence="1" key="2">
    <citation type="journal article" date="2015" name="Genome Biol. Evol.">
        <title>Complete Genome Sequence and Transcriptomic Analysis of the Novel Pathogen Elizabethkingia anophelis in Response to Oxidative Stress.</title>
        <authorList>
            <person name="Li Y."/>
            <person name="Liu Y."/>
            <person name="Chew S.C."/>
            <person name="Tay M."/>
            <person name="Salido M.M."/>
            <person name="Teo J."/>
            <person name="Lauro F.M."/>
            <person name="Givskov M."/>
            <person name="Yang L."/>
        </authorList>
    </citation>
    <scope>NUCLEOTIDE SEQUENCE</scope>
    <source>
        <strain evidence="1">NUHP1</strain>
    </source>
</reference>
<evidence type="ECO:0000313" key="2">
    <source>
        <dbReference type="Proteomes" id="UP000028933"/>
    </source>
</evidence>
<dbReference type="RefSeq" id="WP_009084848.1">
    <property type="nucleotide sequence ID" value="NZ_CP007547.1"/>
</dbReference>
<dbReference type="Proteomes" id="UP000028933">
    <property type="component" value="Chromosome"/>
</dbReference>
<dbReference type="KEGG" id="eao:BD94_0523"/>
<evidence type="ECO:0000313" key="1">
    <source>
        <dbReference type="EMBL" id="AIL44298.1"/>
    </source>
</evidence>
<organism evidence="1 2">
    <name type="scientific">Elizabethkingia anophelis NUHP1</name>
    <dbReference type="NCBI Taxonomy" id="1338011"/>
    <lineage>
        <taxon>Bacteria</taxon>
        <taxon>Pseudomonadati</taxon>
        <taxon>Bacteroidota</taxon>
        <taxon>Flavobacteriia</taxon>
        <taxon>Flavobacteriales</taxon>
        <taxon>Weeksellaceae</taxon>
        <taxon>Elizabethkingia</taxon>
    </lineage>
</organism>
<name>A0A077EC45_9FLAO</name>
<dbReference type="GeneID" id="56685571"/>
<protein>
    <submittedName>
        <fullName evidence="1">Uncharacterized protein</fullName>
    </submittedName>
</protein>
<reference evidence="1" key="1">
    <citation type="journal article" date="2013" name="Lancet">
        <title>First case of E anophelis outbreak in an intensive-care unit.</title>
        <authorList>
            <person name="Teo J."/>
            <person name="Tan S.Y."/>
            <person name="Tay M."/>
            <person name="Ding Y."/>
            <person name="Kjelleberg S."/>
            <person name="Givskov M."/>
            <person name="Lin R.T."/>
            <person name="Yang L."/>
        </authorList>
    </citation>
    <scope>NUCLEOTIDE SEQUENCE [LARGE SCALE GENOMIC DNA]</scope>
    <source>
        <strain evidence="1">NUHP1</strain>
    </source>
</reference>
<dbReference type="HOGENOM" id="CLU_129882_0_0_10"/>
<dbReference type="EMBL" id="CP007547">
    <property type="protein sequence ID" value="AIL44298.1"/>
    <property type="molecule type" value="Genomic_DNA"/>
</dbReference>
<dbReference type="AlphaFoldDB" id="A0A077EC45"/>
<dbReference type="eggNOG" id="ENOG5032JAR">
    <property type="taxonomic scope" value="Bacteria"/>
</dbReference>
<accession>A0A077EC45</accession>
<proteinExistence type="predicted"/>
<dbReference type="STRING" id="1338011.BD94_0523"/>
<gene>
    <name evidence="1" type="ORF">BD94_0523</name>
</gene>
<dbReference type="PROSITE" id="PS51257">
    <property type="entry name" value="PROKAR_LIPOPROTEIN"/>
    <property type="match status" value="1"/>
</dbReference>